<dbReference type="InterPro" id="IPR035965">
    <property type="entry name" value="PAS-like_dom_sf"/>
</dbReference>
<evidence type="ECO:0000256" key="6">
    <source>
        <dbReference type="ARBA" id="ARBA00022777"/>
    </source>
</evidence>
<dbReference type="InterPro" id="IPR013656">
    <property type="entry name" value="PAS_4"/>
</dbReference>
<dbReference type="PROSITE" id="PS50109">
    <property type="entry name" value="HIS_KIN"/>
    <property type="match status" value="1"/>
</dbReference>
<evidence type="ECO:0000256" key="5">
    <source>
        <dbReference type="ARBA" id="ARBA00022741"/>
    </source>
</evidence>
<gene>
    <name evidence="11" type="primary">nreB_1</name>
    <name evidence="11" type="ORF">Poly41_07410</name>
</gene>
<proteinExistence type="predicted"/>
<protein>
    <recommendedName>
        <fullName evidence="2">histidine kinase</fullName>
        <ecNumber evidence="2">2.7.13.3</ecNumber>
    </recommendedName>
</protein>
<comment type="catalytic activity">
    <reaction evidence="1">
        <text>ATP + protein L-histidine = ADP + protein N-phospho-L-histidine.</text>
        <dbReference type="EC" id="2.7.13.3"/>
    </reaction>
</comment>
<dbReference type="Gene3D" id="1.20.5.1930">
    <property type="match status" value="1"/>
</dbReference>
<organism evidence="11 12">
    <name type="scientific">Novipirellula artificiosorum</name>
    <dbReference type="NCBI Taxonomy" id="2528016"/>
    <lineage>
        <taxon>Bacteria</taxon>
        <taxon>Pseudomonadati</taxon>
        <taxon>Planctomycetota</taxon>
        <taxon>Planctomycetia</taxon>
        <taxon>Pirellulales</taxon>
        <taxon>Pirellulaceae</taxon>
        <taxon>Novipirellula</taxon>
    </lineage>
</organism>
<dbReference type="Proteomes" id="UP000319143">
    <property type="component" value="Unassembled WGS sequence"/>
</dbReference>
<dbReference type="PANTHER" id="PTHR24421">
    <property type="entry name" value="NITRATE/NITRITE SENSOR PROTEIN NARX-RELATED"/>
    <property type="match status" value="1"/>
</dbReference>
<dbReference type="InterPro" id="IPR003594">
    <property type="entry name" value="HATPase_dom"/>
</dbReference>
<dbReference type="GO" id="GO:0016020">
    <property type="term" value="C:membrane"/>
    <property type="evidence" value="ECO:0007669"/>
    <property type="project" value="InterPro"/>
</dbReference>
<keyword evidence="4 11" id="KW-0808">Transferase</keyword>
<dbReference type="SUPFAM" id="SSF69118">
    <property type="entry name" value="AhpD-like"/>
    <property type="match status" value="1"/>
</dbReference>
<dbReference type="Gene3D" id="3.30.450.20">
    <property type="entry name" value="PAS domain"/>
    <property type="match status" value="1"/>
</dbReference>
<dbReference type="GO" id="GO:0000155">
    <property type="term" value="F:phosphorelay sensor kinase activity"/>
    <property type="evidence" value="ECO:0007669"/>
    <property type="project" value="InterPro"/>
</dbReference>
<keyword evidence="7" id="KW-0067">ATP-binding</keyword>
<dbReference type="OrthoDB" id="290376at2"/>
<dbReference type="PROSITE" id="PS50113">
    <property type="entry name" value="PAC"/>
    <property type="match status" value="1"/>
</dbReference>
<keyword evidence="3" id="KW-0597">Phosphoprotein</keyword>
<dbReference type="PANTHER" id="PTHR24421:SF10">
    <property type="entry name" value="NITRATE_NITRITE SENSOR PROTEIN NARQ"/>
    <property type="match status" value="1"/>
</dbReference>
<evidence type="ECO:0000256" key="8">
    <source>
        <dbReference type="ARBA" id="ARBA00023012"/>
    </source>
</evidence>
<evidence type="ECO:0000313" key="11">
    <source>
        <dbReference type="EMBL" id="TWU42444.1"/>
    </source>
</evidence>
<dbReference type="Gene3D" id="1.20.1290.10">
    <property type="entry name" value="AhpD-like"/>
    <property type="match status" value="1"/>
</dbReference>
<dbReference type="InterPro" id="IPR011712">
    <property type="entry name" value="Sig_transdc_His_kin_sub3_dim/P"/>
</dbReference>
<dbReference type="Pfam" id="PF08448">
    <property type="entry name" value="PAS_4"/>
    <property type="match status" value="1"/>
</dbReference>
<evidence type="ECO:0000313" key="12">
    <source>
        <dbReference type="Proteomes" id="UP000319143"/>
    </source>
</evidence>
<keyword evidence="5" id="KW-0547">Nucleotide-binding</keyword>
<dbReference type="NCBIfam" id="TIGR00229">
    <property type="entry name" value="sensory_box"/>
    <property type="match status" value="1"/>
</dbReference>
<reference evidence="11 12" key="1">
    <citation type="submission" date="2019-02" db="EMBL/GenBank/DDBJ databases">
        <title>Deep-cultivation of Planctomycetes and their phenomic and genomic characterization uncovers novel biology.</title>
        <authorList>
            <person name="Wiegand S."/>
            <person name="Jogler M."/>
            <person name="Boedeker C."/>
            <person name="Pinto D."/>
            <person name="Vollmers J."/>
            <person name="Rivas-Marin E."/>
            <person name="Kohn T."/>
            <person name="Peeters S.H."/>
            <person name="Heuer A."/>
            <person name="Rast P."/>
            <person name="Oberbeckmann S."/>
            <person name="Bunk B."/>
            <person name="Jeske O."/>
            <person name="Meyerdierks A."/>
            <person name="Storesund J.E."/>
            <person name="Kallscheuer N."/>
            <person name="Luecker S."/>
            <person name="Lage O.M."/>
            <person name="Pohl T."/>
            <person name="Merkel B.J."/>
            <person name="Hornburger P."/>
            <person name="Mueller R.-W."/>
            <person name="Bruemmer F."/>
            <person name="Labrenz M."/>
            <person name="Spormann A.M."/>
            <person name="Op Den Camp H."/>
            <person name="Overmann J."/>
            <person name="Amann R."/>
            <person name="Jetten M.S.M."/>
            <person name="Mascher T."/>
            <person name="Medema M.H."/>
            <person name="Devos D.P."/>
            <person name="Kaster A.-K."/>
            <person name="Ovreas L."/>
            <person name="Rohde M."/>
            <person name="Galperin M.Y."/>
            <person name="Jogler C."/>
        </authorList>
    </citation>
    <scope>NUCLEOTIDE SEQUENCE [LARGE SCALE GENOMIC DNA]</scope>
    <source>
        <strain evidence="11 12">Poly41</strain>
    </source>
</reference>
<keyword evidence="12" id="KW-1185">Reference proteome</keyword>
<sequence>MANLVELQCEVVDRLGIYPSFFLVGHQDPDIVQNLWTQTQLAYLDNPIPGAFKERLFLYLSRYCGRPYCVARHAAWLMASHAASEDDAQLLRSAERLVDMLDRAALNREQMQIHLDRLQPVSSIESTDRWPEAQSEVEESVFACAVSVFRGDETSTACQAALRGWLRPHWFERLVLFLSFVRTAHFWTETHEGIKLEDDAEQMLVRFPSLANWLSSYQDRVEQELSHHRRIERERFEAEQRKRYQAIAQERLVKQEREFRMLADNVPELFAYINTHRRFRFANRRYEEAFHKARYEIIGIPVAQVLGEEAYDRTIASRLERALAGQRVAFEDQLRLADGVDHWITAVFIPDIETGQTVNGVFTLMSDITERRELEKQVLDIAAEEGRRIGNDLHDEIGQELTGLSMIADTLVTAMTRSAANELKIAEKIEAGIKRTLGQVRRLARGMNPVDVDAEGLMSALSEMCNRLQELYAVQCSFECVQPVRLRDNQVATQMYRIAQEATTNAVKHGNAKRISVSLSGGQDNAVLRVVDDGVGISDDGGKCSGMGLKIMQYRAGIAGGELRIQPASHGGTEVTCLLSPRSSRFTSKGNFDG</sequence>
<name>A0A5C6E1T9_9BACT</name>
<dbReference type="GO" id="GO:0046983">
    <property type="term" value="F:protein dimerization activity"/>
    <property type="evidence" value="ECO:0007669"/>
    <property type="project" value="InterPro"/>
</dbReference>
<keyword evidence="6 11" id="KW-0418">Kinase</keyword>
<accession>A0A5C6E1T9</accession>
<dbReference type="SUPFAM" id="SSF55785">
    <property type="entry name" value="PYP-like sensor domain (PAS domain)"/>
    <property type="match status" value="1"/>
</dbReference>
<evidence type="ECO:0000259" key="10">
    <source>
        <dbReference type="PROSITE" id="PS50113"/>
    </source>
</evidence>
<dbReference type="Pfam" id="PF02518">
    <property type="entry name" value="HATPase_c"/>
    <property type="match status" value="1"/>
</dbReference>
<evidence type="ECO:0000259" key="9">
    <source>
        <dbReference type="PROSITE" id="PS50109"/>
    </source>
</evidence>
<dbReference type="SMART" id="SM00387">
    <property type="entry name" value="HATPase_c"/>
    <property type="match status" value="1"/>
</dbReference>
<evidence type="ECO:0000256" key="7">
    <source>
        <dbReference type="ARBA" id="ARBA00022840"/>
    </source>
</evidence>
<dbReference type="CDD" id="cd16917">
    <property type="entry name" value="HATPase_UhpB-NarQ-NarX-like"/>
    <property type="match status" value="1"/>
</dbReference>
<dbReference type="InterPro" id="IPR029032">
    <property type="entry name" value="AhpD-like"/>
</dbReference>
<dbReference type="SUPFAM" id="SSF55874">
    <property type="entry name" value="ATPase domain of HSP90 chaperone/DNA topoisomerase II/histidine kinase"/>
    <property type="match status" value="1"/>
</dbReference>
<evidence type="ECO:0000256" key="1">
    <source>
        <dbReference type="ARBA" id="ARBA00000085"/>
    </source>
</evidence>
<dbReference type="CDD" id="cd00130">
    <property type="entry name" value="PAS"/>
    <property type="match status" value="1"/>
</dbReference>
<dbReference type="InterPro" id="IPR000700">
    <property type="entry name" value="PAS-assoc_C"/>
</dbReference>
<evidence type="ECO:0000256" key="3">
    <source>
        <dbReference type="ARBA" id="ARBA00022553"/>
    </source>
</evidence>
<keyword evidence="8" id="KW-0902">Two-component regulatory system</keyword>
<dbReference type="InterPro" id="IPR050482">
    <property type="entry name" value="Sensor_HK_TwoCompSys"/>
</dbReference>
<dbReference type="Pfam" id="PF07730">
    <property type="entry name" value="HisKA_3"/>
    <property type="match status" value="1"/>
</dbReference>
<evidence type="ECO:0000256" key="2">
    <source>
        <dbReference type="ARBA" id="ARBA00012438"/>
    </source>
</evidence>
<feature type="domain" description="PAC" evidence="10">
    <location>
        <begin position="328"/>
        <end position="380"/>
    </location>
</feature>
<dbReference type="RefSeq" id="WP_146524512.1">
    <property type="nucleotide sequence ID" value="NZ_SJPV01000001.1"/>
</dbReference>
<comment type="caution">
    <text evidence="11">The sequence shown here is derived from an EMBL/GenBank/DDBJ whole genome shotgun (WGS) entry which is preliminary data.</text>
</comment>
<dbReference type="EMBL" id="SJPV01000001">
    <property type="protein sequence ID" value="TWU42444.1"/>
    <property type="molecule type" value="Genomic_DNA"/>
</dbReference>
<dbReference type="InterPro" id="IPR000014">
    <property type="entry name" value="PAS"/>
</dbReference>
<feature type="domain" description="Histidine kinase" evidence="9">
    <location>
        <begin position="392"/>
        <end position="583"/>
    </location>
</feature>
<dbReference type="InterPro" id="IPR036890">
    <property type="entry name" value="HATPase_C_sf"/>
</dbReference>
<dbReference type="AlphaFoldDB" id="A0A5C6E1T9"/>
<evidence type="ECO:0000256" key="4">
    <source>
        <dbReference type="ARBA" id="ARBA00022679"/>
    </source>
</evidence>
<dbReference type="EC" id="2.7.13.3" evidence="2"/>
<dbReference type="InterPro" id="IPR005467">
    <property type="entry name" value="His_kinase_dom"/>
</dbReference>
<dbReference type="GO" id="GO:0005524">
    <property type="term" value="F:ATP binding"/>
    <property type="evidence" value="ECO:0007669"/>
    <property type="project" value="UniProtKB-KW"/>
</dbReference>
<dbReference type="Gene3D" id="3.30.565.10">
    <property type="entry name" value="Histidine kinase-like ATPase, C-terminal domain"/>
    <property type="match status" value="1"/>
</dbReference>